<dbReference type="NCBIfam" id="TIGR02351">
    <property type="entry name" value="thiH"/>
    <property type="match status" value="1"/>
</dbReference>
<protein>
    <recommendedName>
        <fullName evidence="16">2-iminoacetate synthase</fullName>
        <ecNumber evidence="15">4.1.99.19</ecNumber>
    </recommendedName>
    <alternativeName>
        <fullName evidence="17">Dehydroglycine synthase</fullName>
    </alternativeName>
    <alternativeName>
        <fullName evidence="18">Tyrosine lyase</fullName>
    </alternativeName>
</protein>
<evidence type="ECO:0000259" key="19">
    <source>
        <dbReference type="PROSITE" id="PS51918"/>
    </source>
</evidence>
<comment type="pathway">
    <text evidence="2">Cofactor biosynthesis; thiamine diphosphate biosynthesis.</text>
</comment>
<comment type="cofactor">
    <cofactor evidence="1">
        <name>[4Fe-4S] cluster</name>
        <dbReference type="ChEBI" id="CHEBI:49883"/>
    </cofactor>
</comment>
<dbReference type="InterPro" id="IPR034428">
    <property type="entry name" value="ThiH/NoCL/HydG-like"/>
</dbReference>
<evidence type="ECO:0000313" key="21">
    <source>
        <dbReference type="Proteomes" id="UP000867740"/>
    </source>
</evidence>
<evidence type="ECO:0000256" key="18">
    <source>
        <dbReference type="ARBA" id="ARBA00078269"/>
    </source>
</evidence>
<dbReference type="CDD" id="cd01335">
    <property type="entry name" value="Radical_SAM"/>
    <property type="match status" value="1"/>
</dbReference>
<evidence type="ECO:0000256" key="12">
    <source>
        <dbReference type="ARBA" id="ARBA00056430"/>
    </source>
</evidence>
<organism evidence="20 21">
    <name type="scientific">Kluyvera intermedia</name>
    <name type="common">Enterobacter intermedius</name>
    <dbReference type="NCBI Taxonomy" id="61648"/>
    <lineage>
        <taxon>Bacteria</taxon>
        <taxon>Pseudomonadati</taxon>
        <taxon>Pseudomonadota</taxon>
        <taxon>Gammaproteobacteria</taxon>
        <taxon>Enterobacterales</taxon>
        <taxon>Enterobacteriaceae</taxon>
        <taxon>Kluyvera</taxon>
    </lineage>
</organism>
<dbReference type="EC" id="4.1.99.19" evidence="15"/>
<keyword evidence="8" id="KW-0408">Iron</keyword>
<keyword evidence="9" id="KW-0411">Iron-sulfur</keyword>
<evidence type="ECO:0000256" key="7">
    <source>
        <dbReference type="ARBA" id="ARBA00022977"/>
    </source>
</evidence>
<dbReference type="InterPro" id="IPR010722">
    <property type="entry name" value="BATS_dom"/>
</dbReference>
<keyword evidence="4" id="KW-0949">S-adenosyl-L-methionine</keyword>
<keyword evidence="5" id="KW-0479">Metal-binding</keyword>
<evidence type="ECO:0000256" key="10">
    <source>
        <dbReference type="ARBA" id="ARBA00023239"/>
    </source>
</evidence>
<dbReference type="SMART" id="SM00876">
    <property type="entry name" value="BATS"/>
    <property type="match status" value="1"/>
</dbReference>
<dbReference type="PANTHER" id="PTHR43583:SF1">
    <property type="entry name" value="2-IMINOACETATE SYNTHASE"/>
    <property type="match status" value="1"/>
</dbReference>
<reference evidence="20" key="1">
    <citation type="journal article" date="2018" name="Genome Biol.">
        <title>SKESA: strategic k-mer extension for scrupulous assemblies.</title>
        <authorList>
            <person name="Souvorov A."/>
            <person name="Agarwala R."/>
            <person name="Lipman D.J."/>
        </authorList>
    </citation>
    <scope>NUCLEOTIDE SEQUENCE</scope>
    <source>
        <strain evidence="20">CAVp300</strain>
    </source>
</reference>
<keyword evidence="10 20" id="KW-0456">Lyase</keyword>
<evidence type="ECO:0000256" key="5">
    <source>
        <dbReference type="ARBA" id="ARBA00022723"/>
    </source>
</evidence>
<evidence type="ECO:0000256" key="8">
    <source>
        <dbReference type="ARBA" id="ARBA00023004"/>
    </source>
</evidence>
<dbReference type="InterPro" id="IPR007197">
    <property type="entry name" value="rSAM"/>
</dbReference>
<name>A0A9P3TCD8_KLUIN</name>
<keyword evidence="7" id="KW-0784">Thiamine biosynthesis</keyword>
<dbReference type="EMBL" id="DACSUM010000047">
    <property type="protein sequence ID" value="HAT3584058.1"/>
    <property type="molecule type" value="Genomic_DNA"/>
</dbReference>
<dbReference type="SFLD" id="SFLDG01060">
    <property type="entry name" value="BATS_domain_containing"/>
    <property type="match status" value="1"/>
</dbReference>
<dbReference type="Pfam" id="PF04055">
    <property type="entry name" value="Radical_SAM"/>
    <property type="match status" value="1"/>
</dbReference>
<dbReference type="Gene3D" id="3.20.20.70">
    <property type="entry name" value="Aldolase class I"/>
    <property type="match status" value="1"/>
</dbReference>
<comment type="caution">
    <text evidence="20">The sequence shown here is derived from an EMBL/GenBank/DDBJ whole genome shotgun (WGS) entry which is preliminary data.</text>
</comment>
<evidence type="ECO:0000256" key="3">
    <source>
        <dbReference type="ARBA" id="ARBA00022485"/>
    </source>
</evidence>
<gene>
    <name evidence="20" type="primary">thiH</name>
    <name evidence="20" type="ORF">I8531_004419</name>
</gene>
<dbReference type="SFLD" id="SFLDF00301">
    <property type="entry name" value="2-iminoacetate_synthase_(ThiH)"/>
    <property type="match status" value="1"/>
</dbReference>
<keyword evidence="6" id="KW-0521">NADP</keyword>
<evidence type="ECO:0000256" key="6">
    <source>
        <dbReference type="ARBA" id="ARBA00022857"/>
    </source>
</evidence>
<sequence length="384" mass="44144">MKTFTDYWRTLNWDDLRLRISSKTAADVERALNAARPTRDDLMALLSPAAGAYLEPLAQKAQRLTRQRFGNTVSFYVPLYLSNLCANDCTYCGFSMSNHIKRKTLDESDIARECAAIREMGFEHLLLVTGEHQGKVGMDYFRRHLPTIRRQFASLQMEVQPLSMEEYAELKTLGLDGVMVYQETWHEAQYARHHLRGKKQDFFWRLETPDRLGQAGIDKIGLGALIGLSDSWRVDCYMMAEHLLWLQQRYWQSRFSVSFPRLRPCAGGIEPASIMDERQLVQTICAFRLFSPEIELSLSTRESPWFRDHVVPLAINNVSAFSKTQPGGYADNHPELEQFSPHDNRRPEQVASALAARGLQPVWKDWDSWLGRTPQENGNVAVTR</sequence>
<dbReference type="SFLD" id="SFLDS00029">
    <property type="entry name" value="Radical_SAM"/>
    <property type="match status" value="1"/>
</dbReference>
<comment type="similarity">
    <text evidence="13">Belongs to the radical SAM superfamily. ThiH family.</text>
</comment>
<evidence type="ECO:0000256" key="15">
    <source>
        <dbReference type="ARBA" id="ARBA00066802"/>
    </source>
</evidence>
<comment type="subunit">
    <text evidence="14">Forms a heterodimer with ThiG.</text>
</comment>
<evidence type="ECO:0000256" key="16">
    <source>
        <dbReference type="ARBA" id="ARBA00069280"/>
    </source>
</evidence>
<dbReference type="PROSITE" id="PS51918">
    <property type="entry name" value="RADICAL_SAM"/>
    <property type="match status" value="1"/>
</dbReference>
<keyword evidence="3" id="KW-0004">4Fe-4S</keyword>
<dbReference type="PANTHER" id="PTHR43583">
    <property type="entry name" value="2-IMINOACETATE SYNTHASE"/>
    <property type="match status" value="1"/>
</dbReference>
<dbReference type="SUPFAM" id="SSF102114">
    <property type="entry name" value="Radical SAM enzymes"/>
    <property type="match status" value="1"/>
</dbReference>
<accession>A0A9P3TCD8</accession>
<reference evidence="20" key="2">
    <citation type="submission" date="2020-10" db="EMBL/GenBank/DDBJ databases">
        <authorList>
            <consortium name="NCBI Pathogen Detection Project"/>
        </authorList>
    </citation>
    <scope>NUCLEOTIDE SEQUENCE</scope>
    <source>
        <strain evidence="20">CAVp300</strain>
    </source>
</reference>
<dbReference type="AlphaFoldDB" id="A0A9P3TCD8"/>
<dbReference type="InterPro" id="IPR012726">
    <property type="entry name" value="ThiH"/>
</dbReference>
<evidence type="ECO:0000256" key="13">
    <source>
        <dbReference type="ARBA" id="ARBA00061652"/>
    </source>
</evidence>
<evidence type="ECO:0000256" key="17">
    <source>
        <dbReference type="ARBA" id="ARBA00076202"/>
    </source>
</evidence>
<comment type="function">
    <text evidence="12">Catalyzes the radical-mediated cleavage of tyrosine to 2-iminoacetate and 4-cresol.</text>
</comment>
<dbReference type="InterPro" id="IPR058240">
    <property type="entry name" value="rSAM_sf"/>
</dbReference>
<feature type="domain" description="Radical SAM core" evidence="19">
    <location>
        <begin position="71"/>
        <end position="301"/>
    </location>
</feature>
<dbReference type="Proteomes" id="UP000867740">
    <property type="component" value="Unassembled WGS sequence"/>
</dbReference>
<dbReference type="GO" id="GO:0005506">
    <property type="term" value="F:iron ion binding"/>
    <property type="evidence" value="ECO:0007669"/>
    <property type="project" value="InterPro"/>
</dbReference>
<dbReference type="GO" id="GO:0036355">
    <property type="term" value="F:2-iminoacetate synthase activity"/>
    <property type="evidence" value="ECO:0007669"/>
    <property type="project" value="UniProtKB-EC"/>
</dbReference>
<evidence type="ECO:0000313" key="20">
    <source>
        <dbReference type="EMBL" id="HAT3584058.1"/>
    </source>
</evidence>
<comment type="catalytic activity">
    <reaction evidence="11">
        <text>L-tyrosine + S-adenosyl-L-methionine + NADPH = 2-iminoacetate + 4-methylphenol + 5'-deoxyadenosine + L-methionine + NADP(+)</text>
        <dbReference type="Rhea" id="RHEA:26361"/>
        <dbReference type="ChEBI" id="CHEBI:17319"/>
        <dbReference type="ChEBI" id="CHEBI:17847"/>
        <dbReference type="ChEBI" id="CHEBI:57783"/>
        <dbReference type="ChEBI" id="CHEBI:57844"/>
        <dbReference type="ChEBI" id="CHEBI:58315"/>
        <dbReference type="ChEBI" id="CHEBI:58349"/>
        <dbReference type="ChEBI" id="CHEBI:59789"/>
        <dbReference type="ChEBI" id="CHEBI:77846"/>
        <dbReference type="EC" id="4.1.99.19"/>
    </reaction>
</comment>
<evidence type="ECO:0000256" key="14">
    <source>
        <dbReference type="ARBA" id="ARBA00063197"/>
    </source>
</evidence>
<evidence type="ECO:0000256" key="2">
    <source>
        <dbReference type="ARBA" id="ARBA00004948"/>
    </source>
</evidence>
<proteinExistence type="inferred from homology"/>
<dbReference type="GO" id="GO:0051539">
    <property type="term" value="F:4 iron, 4 sulfur cluster binding"/>
    <property type="evidence" value="ECO:0007669"/>
    <property type="project" value="UniProtKB-KW"/>
</dbReference>
<dbReference type="FunFam" id="3.20.20.70:FF:000122">
    <property type="entry name" value="2-iminoacetate synthase ThiH"/>
    <property type="match status" value="1"/>
</dbReference>
<evidence type="ECO:0000256" key="11">
    <source>
        <dbReference type="ARBA" id="ARBA00052130"/>
    </source>
</evidence>
<evidence type="ECO:0000256" key="1">
    <source>
        <dbReference type="ARBA" id="ARBA00001966"/>
    </source>
</evidence>
<dbReference type="SFLD" id="SFLDG01081">
    <property type="entry name" value="cleavage_of_the_Ca-Cb_bond_in"/>
    <property type="match status" value="1"/>
</dbReference>
<dbReference type="InterPro" id="IPR013785">
    <property type="entry name" value="Aldolase_TIM"/>
</dbReference>
<evidence type="ECO:0000256" key="9">
    <source>
        <dbReference type="ARBA" id="ARBA00023014"/>
    </source>
</evidence>
<evidence type="ECO:0000256" key="4">
    <source>
        <dbReference type="ARBA" id="ARBA00022691"/>
    </source>
</evidence>
<dbReference type="RefSeq" id="WP_047372253.1">
    <property type="nucleotide sequence ID" value="NZ_CABMNU010000005.1"/>
</dbReference>
<dbReference type="Pfam" id="PF06968">
    <property type="entry name" value="BATS"/>
    <property type="match status" value="1"/>
</dbReference>